<name>A0ABQ6DZW7_9GAMM</name>
<accession>A0ABQ6DZW7</accession>
<keyword evidence="4" id="KW-1185">Reference proteome</keyword>
<evidence type="ECO:0000313" key="4">
    <source>
        <dbReference type="Proteomes" id="UP001157353"/>
    </source>
</evidence>
<dbReference type="Gene3D" id="3.40.50.1110">
    <property type="entry name" value="SGNH hydrolase"/>
    <property type="match status" value="1"/>
</dbReference>
<evidence type="ECO:0000313" key="3">
    <source>
        <dbReference type="EMBL" id="GLS90724.1"/>
    </source>
</evidence>
<gene>
    <name evidence="3" type="primary">tesA</name>
    <name evidence="3" type="ORF">GCM10007916_17910</name>
</gene>
<dbReference type="Pfam" id="PF13472">
    <property type="entry name" value="Lipase_GDSL_2"/>
    <property type="match status" value="1"/>
</dbReference>
<dbReference type="InterPro" id="IPR036514">
    <property type="entry name" value="SGNH_hydro_sf"/>
</dbReference>
<sequence>MIKIASLLFSLLFSYTVHSNTIDHSSTLLIIGDSLSAGYQMPVEKSWPVLLPEQLQQQGKKINVINASISGDTSGNGLARLPALVTQHQPDYVLIELGANDGLRGFSANIISDNLSSMINNIKAQNAQPILMQIHVPTNYGKRYGQAFSGIYPTLSEKQNIPLLPFFLEHVITQPEWMMSDGLHPNVKAQPWIAEFMAIELSKLIE</sequence>
<dbReference type="InterPro" id="IPR008265">
    <property type="entry name" value="Lipase_GDSL_AS"/>
</dbReference>
<dbReference type="InterPro" id="IPR013830">
    <property type="entry name" value="SGNH_hydro"/>
</dbReference>
<dbReference type="PANTHER" id="PTHR30383:SF24">
    <property type="entry name" value="THIOESTERASE 1_PROTEASE 1_LYSOPHOSPHOLIPASE L1"/>
    <property type="match status" value="1"/>
</dbReference>
<keyword evidence="1" id="KW-0732">Signal</keyword>
<reference evidence="4" key="1">
    <citation type="journal article" date="2019" name="Int. J. Syst. Evol. Microbiol.">
        <title>The Global Catalogue of Microorganisms (GCM) 10K type strain sequencing project: providing services to taxonomists for standard genome sequencing and annotation.</title>
        <authorList>
            <consortium name="The Broad Institute Genomics Platform"/>
            <consortium name="The Broad Institute Genome Sequencing Center for Infectious Disease"/>
            <person name="Wu L."/>
            <person name="Ma J."/>
        </authorList>
    </citation>
    <scope>NUCLEOTIDE SEQUENCE [LARGE SCALE GENOMIC DNA]</scope>
    <source>
        <strain evidence="4">NBRC 103166</strain>
    </source>
</reference>
<feature type="chain" id="PRO_5046457748" evidence="1">
    <location>
        <begin position="20"/>
        <end position="206"/>
    </location>
</feature>
<comment type="caution">
    <text evidence="3">The sequence shown here is derived from an EMBL/GenBank/DDBJ whole genome shotgun (WGS) entry which is preliminary data.</text>
</comment>
<feature type="signal peptide" evidence="1">
    <location>
        <begin position="1"/>
        <end position="19"/>
    </location>
</feature>
<dbReference type="EMBL" id="BSPQ01000005">
    <property type="protein sequence ID" value="GLS90724.1"/>
    <property type="molecule type" value="Genomic_DNA"/>
</dbReference>
<evidence type="ECO:0000259" key="2">
    <source>
        <dbReference type="Pfam" id="PF13472"/>
    </source>
</evidence>
<dbReference type="PROSITE" id="PS01098">
    <property type="entry name" value="LIPASE_GDSL_SER"/>
    <property type="match status" value="1"/>
</dbReference>
<feature type="domain" description="SGNH hydrolase-type esterase" evidence="2">
    <location>
        <begin position="31"/>
        <end position="188"/>
    </location>
</feature>
<dbReference type="CDD" id="cd01822">
    <property type="entry name" value="Lysophospholipase_L1_like"/>
    <property type="match status" value="1"/>
</dbReference>
<dbReference type="RefSeq" id="WP_284203845.1">
    <property type="nucleotide sequence ID" value="NZ_BSPQ01000005.1"/>
</dbReference>
<organism evidence="3 4">
    <name type="scientific">Psychromonas marina</name>
    <dbReference type="NCBI Taxonomy" id="88364"/>
    <lineage>
        <taxon>Bacteria</taxon>
        <taxon>Pseudomonadati</taxon>
        <taxon>Pseudomonadota</taxon>
        <taxon>Gammaproteobacteria</taxon>
        <taxon>Alteromonadales</taxon>
        <taxon>Psychromonadaceae</taxon>
        <taxon>Psychromonas</taxon>
    </lineage>
</organism>
<dbReference type="PANTHER" id="PTHR30383">
    <property type="entry name" value="THIOESTERASE 1/PROTEASE 1/LYSOPHOSPHOLIPASE L1"/>
    <property type="match status" value="1"/>
</dbReference>
<dbReference type="Proteomes" id="UP001157353">
    <property type="component" value="Unassembled WGS sequence"/>
</dbReference>
<proteinExistence type="predicted"/>
<evidence type="ECO:0000256" key="1">
    <source>
        <dbReference type="SAM" id="SignalP"/>
    </source>
</evidence>
<dbReference type="SUPFAM" id="SSF52266">
    <property type="entry name" value="SGNH hydrolase"/>
    <property type="match status" value="1"/>
</dbReference>
<dbReference type="NCBIfam" id="NF007819">
    <property type="entry name" value="PRK10528.1"/>
    <property type="match status" value="1"/>
</dbReference>
<protein>
    <submittedName>
        <fullName evidence="3">Arylesterase</fullName>
    </submittedName>
</protein>
<dbReference type="InterPro" id="IPR051532">
    <property type="entry name" value="Ester_Hydrolysis_Enzymes"/>
</dbReference>